<evidence type="ECO:0000313" key="2">
    <source>
        <dbReference type="EMBL" id="SIT53471.1"/>
    </source>
</evidence>
<dbReference type="EMBL" id="FTPD01000003">
    <property type="protein sequence ID" value="SIT53471.1"/>
    <property type="molecule type" value="Genomic_DNA"/>
</dbReference>
<keyword evidence="1" id="KW-0732">Signal</keyword>
<accession>A0A1R3V0P8</accession>
<evidence type="ECO:0000256" key="1">
    <source>
        <dbReference type="SAM" id="SignalP"/>
    </source>
</evidence>
<protein>
    <submittedName>
        <fullName evidence="2">Uncharacterized protein</fullName>
    </submittedName>
</protein>
<sequence>MHRTFRGILATMLIACGVADAAGYAQAQNLLTITAPVSGQTVDGTLSFSGTAFVNSITRRGTIRGQTNTGVECRGTTTANLTFSRGEGTMVCGQLSTRFVFSLTSRQPPVGTGTGTLSDGRKVVLRIGQ</sequence>
<dbReference type="Proteomes" id="UP000188388">
    <property type="component" value="Unassembled WGS sequence"/>
</dbReference>
<reference evidence="3" key="1">
    <citation type="submission" date="2017-01" db="EMBL/GenBank/DDBJ databases">
        <authorList>
            <person name="Brunel B."/>
        </authorList>
    </citation>
    <scope>NUCLEOTIDE SEQUENCE [LARGE SCALE GENOMIC DNA]</scope>
</reference>
<evidence type="ECO:0000313" key="3">
    <source>
        <dbReference type="Proteomes" id="UP000188388"/>
    </source>
</evidence>
<keyword evidence="3" id="KW-1185">Reference proteome</keyword>
<proteinExistence type="predicted"/>
<name>A0A1R3V0P8_9HYPH</name>
<dbReference type="AlphaFoldDB" id="A0A1R3V0P8"/>
<dbReference type="RefSeq" id="WP_143744454.1">
    <property type="nucleotide sequence ID" value="NZ_FTPD01000003.1"/>
</dbReference>
<organism evidence="2 3">
    <name type="scientific">Mesorhizobium prunaredense</name>
    <dbReference type="NCBI Taxonomy" id="1631249"/>
    <lineage>
        <taxon>Bacteria</taxon>
        <taxon>Pseudomonadati</taxon>
        <taxon>Pseudomonadota</taxon>
        <taxon>Alphaproteobacteria</taxon>
        <taxon>Hyphomicrobiales</taxon>
        <taxon>Phyllobacteriaceae</taxon>
        <taxon>Mesorhizobium</taxon>
    </lineage>
</organism>
<feature type="chain" id="PRO_5010334537" evidence="1">
    <location>
        <begin position="22"/>
        <end position="129"/>
    </location>
</feature>
<gene>
    <name evidence="2" type="ORF">BQ8794_110277</name>
</gene>
<feature type="signal peptide" evidence="1">
    <location>
        <begin position="1"/>
        <end position="21"/>
    </location>
</feature>